<dbReference type="OrthoDB" id="2834584at2"/>
<dbReference type="SUPFAM" id="SSF53474">
    <property type="entry name" value="alpha/beta-Hydrolases"/>
    <property type="match status" value="1"/>
</dbReference>
<name>A0A5C4MQT1_9ACTN</name>
<dbReference type="InterPro" id="IPR002925">
    <property type="entry name" value="Dienelactn_hydro"/>
</dbReference>
<dbReference type="Proteomes" id="UP000306740">
    <property type="component" value="Unassembled WGS sequence"/>
</dbReference>
<dbReference type="RefSeq" id="WP_139086684.1">
    <property type="nucleotide sequence ID" value="NZ_VDFR01000053.1"/>
</dbReference>
<keyword evidence="3" id="KW-0378">Hydrolase</keyword>
<evidence type="ECO:0000313" key="3">
    <source>
        <dbReference type="EMBL" id="TNC46687.1"/>
    </source>
</evidence>
<evidence type="ECO:0000259" key="1">
    <source>
        <dbReference type="Pfam" id="PF01738"/>
    </source>
</evidence>
<dbReference type="InterPro" id="IPR029058">
    <property type="entry name" value="AB_hydrolase_fold"/>
</dbReference>
<feature type="domain" description="Dienelactone hydrolase" evidence="1">
    <location>
        <begin position="4"/>
        <end position="183"/>
    </location>
</feature>
<proteinExistence type="predicted"/>
<accession>A0A5C4MQT1</accession>
<dbReference type="EMBL" id="VDFR01000053">
    <property type="protein sequence ID" value="TNC46687.1"/>
    <property type="molecule type" value="Genomic_DNA"/>
</dbReference>
<dbReference type="AlphaFoldDB" id="A0A5C4MQT1"/>
<dbReference type="PANTHER" id="PTHR46623">
    <property type="entry name" value="CARBOXYMETHYLENEBUTENOLIDASE-RELATED"/>
    <property type="match status" value="1"/>
</dbReference>
<sequence>MTEIVLFHHAQGQTDGFLTFADELRAAGHLVHTPDYYAGATFPSVEEGAAHRDEIGHPELMRRAAEGVDGVPPEVVWMGMSLGVVFAQLHAQTRPGAQGAVFLYGALPPDALGSPWPADVPAQVHGMTDDPWIDWDEEVAPFVAASGAEVFRYPGSGHLFGEVDSVDYDHEAAVLLRERVLAFAAESAPR</sequence>
<dbReference type="PANTHER" id="PTHR46623:SF6">
    <property type="entry name" value="ALPHA_BETA-HYDROLASES SUPERFAMILY PROTEIN"/>
    <property type="match status" value="1"/>
</dbReference>
<dbReference type="Pfam" id="PF01738">
    <property type="entry name" value="DLH"/>
    <property type="match status" value="1"/>
</dbReference>
<comment type="caution">
    <text evidence="3">The sequence shown here is derived from an EMBL/GenBank/DDBJ whole genome shotgun (WGS) entry which is preliminary data.</text>
</comment>
<dbReference type="Gene3D" id="3.40.50.1820">
    <property type="entry name" value="alpha/beta hydrolase"/>
    <property type="match status" value="1"/>
</dbReference>
<evidence type="ECO:0000313" key="4">
    <source>
        <dbReference type="Proteomes" id="UP000306740"/>
    </source>
</evidence>
<protein>
    <submittedName>
        <fullName evidence="3">Dienelactone hydrolase family protein</fullName>
    </submittedName>
</protein>
<evidence type="ECO:0000313" key="2">
    <source>
        <dbReference type="EMBL" id="TNC43599.1"/>
    </source>
</evidence>
<gene>
    <name evidence="3" type="ORF">FHE65_12175</name>
    <name evidence="2" type="ORF">FHE65_18260</name>
</gene>
<dbReference type="GO" id="GO:0016787">
    <property type="term" value="F:hydrolase activity"/>
    <property type="evidence" value="ECO:0007669"/>
    <property type="project" value="UniProtKB-KW"/>
</dbReference>
<dbReference type="EMBL" id="VDFR01000080">
    <property type="protein sequence ID" value="TNC43599.1"/>
    <property type="molecule type" value="Genomic_DNA"/>
</dbReference>
<organism evidence="3 4">
    <name type="scientific">Mumia zhuanghuii</name>
    <dbReference type="NCBI Taxonomy" id="2585211"/>
    <lineage>
        <taxon>Bacteria</taxon>
        <taxon>Bacillati</taxon>
        <taxon>Actinomycetota</taxon>
        <taxon>Actinomycetes</taxon>
        <taxon>Propionibacteriales</taxon>
        <taxon>Nocardioidaceae</taxon>
        <taxon>Mumia</taxon>
    </lineage>
</organism>
<dbReference type="InterPro" id="IPR051049">
    <property type="entry name" value="Dienelactone_hydrolase-like"/>
</dbReference>
<reference evidence="3 4" key="1">
    <citation type="submission" date="2019-05" db="EMBL/GenBank/DDBJ databases">
        <title>Mumia sp. nov., isolated from the intestinal contents of plateau pika (Ochotona curzoniae) in the Qinghai-Tibet plateau of China.</title>
        <authorList>
            <person name="Tian Z."/>
        </authorList>
    </citation>
    <scope>NUCLEOTIDE SEQUENCE [LARGE SCALE GENOMIC DNA]</scope>
    <source>
        <strain evidence="4">527</strain>
        <strain evidence="3">Z527</strain>
    </source>
</reference>